<evidence type="ECO:0000313" key="16">
    <source>
        <dbReference type="EMBL" id="OQR81052.1"/>
    </source>
</evidence>
<reference evidence="16 17" key="1">
    <citation type="journal article" date="2014" name="Genome Biol. Evol.">
        <title>The secreted proteins of Achlya hypogyna and Thraustotheca clavata identify the ancestral oomycete secretome and reveal gene acquisitions by horizontal gene transfer.</title>
        <authorList>
            <person name="Misner I."/>
            <person name="Blouin N."/>
            <person name="Leonard G."/>
            <person name="Richards T.A."/>
            <person name="Lane C.E."/>
        </authorList>
    </citation>
    <scope>NUCLEOTIDE SEQUENCE [LARGE SCALE GENOMIC DNA]</scope>
    <source>
        <strain evidence="16 17">ATCC 48635</strain>
    </source>
</reference>
<feature type="signal peptide" evidence="13">
    <location>
        <begin position="1"/>
        <end position="20"/>
    </location>
</feature>
<dbReference type="Pfam" id="PF25147">
    <property type="entry name" value="Ribophorin_II_C"/>
    <property type="match status" value="1"/>
</dbReference>
<keyword evidence="17" id="KW-1185">Reference proteome</keyword>
<keyword evidence="6 13" id="KW-0732">Signal</keyword>
<dbReference type="PANTHER" id="PTHR12640">
    <property type="entry name" value="RIBOPHORIN II"/>
    <property type="match status" value="1"/>
</dbReference>
<evidence type="ECO:0000256" key="10">
    <source>
        <dbReference type="ARBA" id="ARBA00030078"/>
    </source>
</evidence>
<feature type="domain" description="Ribophorin II C-terminal" evidence="15">
    <location>
        <begin position="265"/>
        <end position="363"/>
    </location>
</feature>
<feature type="chain" id="PRO_5044292448" description="Ribophorin II" evidence="13">
    <location>
        <begin position="21"/>
        <end position="375"/>
    </location>
</feature>
<comment type="pathway">
    <text evidence="3">Protein modification; protein glycosylation.</text>
</comment>
<keyword evidence="9 12" id="KW-0472">Membrane</keyword>
<feature type="transmembrane region" description="Helical" evidence="12">
    <location>
        <begin position="278"/>
        <end position="298"/>
    </location>
</feature>
<evidence type="ECO:0000256" key="8">
    <source>
        <dbReference type="ARBA" id="ARBA00022989"/>
    </source>
</evidence>
<keyword evidence="8 12" id="KW-1133">Transmembrane helix</keyword>
<comment type="similarity">
    <text evidence="4">Belongs to the SWP1 family.</text>
</comment>
<feature type="transmembrane region" description="Helical" evidence="12">
    <location>
        <begin position="310"/>
        <end position="330"/>
    </location>
</feature>
<evidence type="ECO:0000259" key="15">
    <source>
        <dbReference type="Pfam" id="PF25147"/>
    </source>
</evidence>
<evidence type="ECO:0000256" key="11">
    <source>
        <dbReference type="ARBA" id="ARBA00032139"/>
    </source>
</evidence>
<feature type="transmembrane region" description="Helical" evidence="12">
    <location>
        <begin position="336"/>
        <end position="354"/>
    </location>
</feature>
<keyword evidence="5 12" id="KW-0812">Transmembrane</keyword>
<evidence type="ECO:0000313" key="17">
    <source>
        <dbReference type="Proteomes" id="UP000243579"/>
    </source>
</evidence>
<evidence type="ECO:0000256" key="1">
    <source>
        <dbReference type="ARBA" id="ARBA00002791"/>
    </source>
</evidence>
<gene>
    <name evidence="16" type="ORF">ACHHYP_16818</name>
</gene>
<dbReference type="EMBL" id="JNBR01002841">
    <property type="protein sequence ID" value="OQR81052.1"/>
    <property type="molecule type" value="Genomic_DNA"/>
</dbReference>
<dbReference type="GO" id="GO:0008250">
    <property type="term" value="C:oligosaccharyltransferase complex"/>
    <property type="evidence" value="ECO:0007669"/>
    <property type="project" value="InterPro"/>
</dbReference>
<organism evidence="16 17">
    <name type="scientific">Achlya hypogyna</name>
    <name type="common">Oomycete</name>
    <name type="synonym">Protoachlya hypogyna</name>
    <dbReference type="NCBI Taxonomy" id="1202772"/>
    <lineage>
        <taxon>Eukaryota</taxon>
        <taxon>Sar</taxon>
        <taxon>Stramenopiles</taxon>
        <taxon>Oomycota</taxon>
        <taxon>Saprolegniomycetes</taxon>
        <taxon>Saprolegniales</taxon>
        <taxon>Achlyaceae</taxon>
        <taxon>Achlya</taxon>
    </lineage>
</organism>
<keyword evidence="7" id="KW-0256">Endoplasmic reticulum</keyword>
<comment type="caution">
    <text evidence="16">The sequence shown here is derived from an EMBL/GenBank/DDBJ whole genome shotgun (WGS) entry which is preliminary data.</text>
</comment>
<evidence type="ECO:0000256" key="4">
    <source>
        <dbReference type="ARBA" id="ARBA00009038"/>
    </source>
</evidence>
<accession>A0A1V9Y5P6</accession>
<feature type="domain" description="Ribophorin II third" evidence="14">
    <location>
        <begin position="120"/>
        <end position="228"/>
    </location>
</feature>
<dbReference type="AlphaFoldDB" id="A0A1V9Y5P6"/>
<dbReference type="PANTHER" id="PTHR12640:SF0">
    <property type="entry name" value="DOLICHYL-DIPHOSPHOOLIGOSACCHARIDE--PROTEIN GLYCOSYLTRANSFERASE SUBUNIT 2"/>
    <property type="match status" value="1"/>
</dbReference>
<evidence type="ECO:0000256" key="13">
    <source>
        <dbReference type="SAM" id="SignalP"/>
    </source>
</evidence>
<name>A0A1V9Y5P6_ACHHY</name>
<sequence length="375" mass="39690">MGSSSFLACVVMCLCAVVAGEIELLNPVVRGGQEVTFRVAGADAPLLKTLKNAAQETILSDVKLTKGEGETSFAFTLPAKQANAGLYKLQIIDGKKSKVLHATLTTEVEIVSASVLGKSLKHGEKLKSVPSLVSASGDVFTVEVALKGKGSKKPLLAHQAFLRFSQGDVDTTFVLTASADKSKLAVKVNIGAESKKFSYLSGIHTVQLILGDTTFENAIVWDLGAVELTLGAAPIEPESPLYAKPLLHDSDVTLKALPEIEHVMRAQDSRPSLAVSNLFTLVVVAPLGAFIIFLLGFGAKLSKFPSGFQAIFALGFIGSMASILALFVVYWLQLTMFATLGYLAILALVTIFFGHQALGHLARTSTAAGPKTKKD</sequence>
<evidence type="ECO:0000256" key="2">
    <source>
        <dbReference type="ARBA" id="ARBA00004477"/>
    </source>
</evidence>
<dbReference type="GO" id="GO:0006487">
    <property type="term" value="P:protein N-linked glycosylation"/>
    <property type="evidence" value="ECO:0007669"/>
    <property type="project" value="TreeGrafter"/>
</dbReference>
<comment type="subcellular location">
    <subcellularLocation>
        <location evidence="2">Endoplasmic reticulum membrane</location>
        <topology evidence="2">Multi-pass membrane protein</topology>
    </subcellularLocation>
</comment>
<evidence type="ECO:0000256" key="9">
    <source>
        <dbReference type="ARBA" id="ARBA00023136"/>
    </source>
</evidence>
<dbReference type="Pfam" id="PF23860">
    <property type="entry name" value="Ribophorin_II_3rd"/>
    <property type="match status" value="1"/>
</dbReference>
<evidence type="ECO:0000256" key="7">
    <source>
        <dbReference type="ARBA" id="ARBA00022824"/>
    </source>
</evidence>
<evidence type="ECO:0000256" key="5">
    <source>
        <dbReference type="ARBA" id="ARBA00022692"/>
    </source>
</evidence>
<comment type="function">
    <text evidence="1">Subunit of the oligosaccharyl transferase (OST) complex that catalyzes the initial transfer of a defined glycan (Glc(3)Man(9)GlcNAc(2) in eukaryotes) from the lipid carrier dolichol-pyrophosphate to an asparagine residue within an Asn-X-Ser/Thr consensus motif in nascent polypeptide chains, the first step in protein N-glycosylation. N-glycosylation occurs cotranslationally and the complex associates with the Sec61 complex at the channel-forming translocon complex that mediates protein translocation across the endoplasmic reticulum (ER). All subunits are required for a maximal enzyme activity.</text>
</comment>
<dbReference type="InterPro" id="IPR056790">
    <property type="entry name" value="Ribophorin_II_C"/>
</dbReference>
<dbReference type="InterPro" id="IPR008814">
    <property type="entry name" value="Swp1"/>
</dbReference>
<dbReference type="OrthoDB" id="432292at2759"/>
<proteinExistence type="inferred from homology"/>
<dbReference type="UniPathway" id="UPA00378"/>
<dbReference type="STRING" id="1202772.A0A1V9Y5P6"/>
<evidence type="ECO:0000259" key="14">
    <source>
        <dbReference type="Pfam" id="PF23860"/>
    </source>
</evidence>
<protein>
    <recommendedName>
        <fullName evidence="11">Ribophorin II</fullName>
    </recommendedName>
    <alternativeName>
        <fullName evidence="10">Ribophorin-2</fullName>
    </alternativeName>
</protein>
<dbReference type="Proteomes" id="UP000243579">
    <property type="component" value="Unassembled WGS sequence"/>
</dbReference>
<evidence type="ECO:0000256" key="3">
    <source>
        <dbReference type="ARBA" id="ARBA00004922"/>
    </source>
</evidence>
<evidence type="ECO:0000256" key="12">
    <source>
        <dbReference type="SAM" id="Phobius"/>
    </source>
</evidence>
<dbReference type="InterPro" id="IPR055374">
    <property type="entry name" value="Ribophorin_II_3rd"/>
</dbReference>
<evidence type="ECO:0000256" key="6">
    <source>
        <dbReference type="ARBA" id="ARBA00022729"/>
    </source>
</evidence>